<dbReference type="EMBL" id="AP014545">
    <property type="protein sequence ID" value="BBB26727.1"/>
    <property type="molecule type" value="Genomic_DNA"/>
</dbReference>
<gene>
    <name evidence="7" type="ORF">AMJAP_2136</name>
</gene>
<protein>
    <submittedName>
        <fullName evidence="7">GntR family transcriptional regulator/MocR family aminotransferase</fullName>
    </submittedName>
</protein>
<dbReference type="CDD" id="cd07377">
    <property type="entry name" value="WHTH_GntR"/>
    <property type="match status" value="1"/>
</dbReference>
<dbReference type="Pfam" id="PF00155">
    <property type="entry name" value="Aminotran_1_2"/>
    <property type="match status" value="1"/>
</dbReference>
<dbReference type="Gene3D" id="3.40.640.10">
    <property type="entry name" value="Type I PLP-dependent aspartate aminotransferase-like (Major domain)"/>
    <property type="match status" value="1"/>
</dbReference>
<evidence type="ECO:0000256" key="5">
    <source>
        <dbReference type="ARBA" id="ARBA00023163"/>
    </source>
</evidence>
<evidence type="ECO:0000256" key="3">
    <source>
        <dbReference type="ARBA" id="ARBA00023015"/>
    </source>
</evidence>
<dbReference type="InterPro" id="IPR000524">
    <property type="entry name" value="Tscrpt_reg_HTH_GntR"/>
</dbReference>
<feature type="domain" description="HTH gntR-type" evidence="6">
    <location>
        <begin position="26"/>
        <end position="94"/>
    </location>
</feature>
<dbReference type="PROSITE" id="PS50949">
    <property type="entry name" value="HTH_GNTR"/>
    <property type="match status" value="1"/>
</dbReference>
<dbReference type="SUPFAM" id="SSF53383">
    <property type="entry name" value="PLP-dependent transferases"/>
    <property type="match status" value="1"/>
</dbReference>
<dbReference type="SMART" id="SM00345">
    <property type="entry name" value="HTH_GNTR"/>
    <property type="match status" value="1"/>
</dbReference>
<dbReference type="Proteomes" id="UP000595663">
    <property type="component" value="Chromosome"/>
</dbReference>
<keyword evidence="5" id="KW-0804">Transcription</keyword>
<keyword evidence="2" id="KW-0663">Pyridoxal phosphate</keyword>
<dbReference type="InterPro" id="IPR036390">
    <property type="entry name" value="WH_DNA-bd_sf"/>
</dbReference>
<evidence type="ECO:0000256" key="1">
    <source>
        <dbReference type="ARBA" id="ARBA00005384"/>
    </source>
</evidence>
<comment type="similarity">
    <text evidence="1">In the C-terminal section; belongs to the class-I pyridoxal-phosphate-dependent aminotransferase family.</text>
</comment>
<dbReference type="GO" id="GO:0003700">
    <property type="term" value="F:DNA-binding transcription factor activity"/>
    <property type="evidence" value="ECO:0007669"/>
    <property type="project" value="InterPro"/>
</dbReference>
<proteinExistence type="inferred from homology"/>
<dbReference type="GO" id="GO:0030170">
    <property type="term" value="F:pyridoxal phosphate binding"/>
    <property type="evidence" value="ECO:0007669"/>
    <property type="project" value="InterPro"/>
</dbReference>
<dbReference type="Gene3D" id="1.10.10.10">
    <property type="entry name" value="Winged helix-like DNA-binding domain superfamily/Winged helix DNA-binding domain"/>
    <property type="match status" value="1"/>
</dbReference>
<dbReference type="GO" id="GO:0008483">
    <property type="term" value="F:transaminase activity"/>
    <property type="evidence" value="ECO:0007669"/>
    <property type="project" value="UniProtKB-KW"/>
</dbReference>
<accession>A0A7R6PHQ0</accession>
<dbReference type="InterPro" id="IPR004839">
    <property type="entry name" value="Aminotransferase_I/II_large"/>
</dbReference>
<reference evidence="7 8" key="1">
    <citation type="journal article" date="2008" name="Int. J. Syst. Evol. Microbiol.">
        <title>Amphritea japonica sp. nov. and Amphritea balenae sp. nov., isolated from the sediment adjacent to sperm whale carcasses off Kagoshima, Japan.</title>
        <authorList>
            <person name="Miyazaki M."/>
            <person name="Nogi Y."/>
            <person name="Fujiwara Y."/>
            <person name="Kawato M."/>
            <person name="Nagahama T."/>
            <person name="Kubokawa K."/>
            <person name="Horikoshi K."/>
        </authorList>
    </citation>
    <scope>NUCLEOTIDE SEQUENCE [LARGE SCALE GENOMIC DNA]</scope>
    <source>
        <strain evidence="7 8">ATCC BAA-1530</strain>
    </source>
</reference>
<dbReference type="RefSeq" id="WP_019620484.1">
    <property type="nucleotide sequence ID" value="NZ_AP014545.1"/>
</dbReference>
<dbReference type="InterPro" id="IPR051446">
    <property type="entry name" value="HTH_trans_reg/aminotransferase"/>
</dbReference>
<keyword evidence="7" id="KW-0032">Aminotransferase</keyword>
<keyword evidence="3" id="KW-0805">Transcription regulation</keyword>
<dbReference type="KEGG" id="ajp:AMJAP_2136"/>
<dbReference type="GO" id="GO:0003677">
    <property type="term" value="F:DNA binding"/>
    <property type="evidence" value="ECO:0007669"/>
    <property type="project" value="UniProtKB-KW"/>
</dbReference>
<evidence type="ECO:0000313" key="7">
    <source>
        <dbReference type="EMBL" id="BBB26727.1"/>
    </source>
</evidence>
<dbReference type="PANTHER" id="PTHR46577">
    <property type="entry name" value="HTH-TYPE TRANSCRIPTIONAL REGULATORY PROTEIN GABR"/>
    <property type="match status" value="1"/>
</dbReference>
<keyword evidence="7" id="KW-0808">Transferase</keyword>
<evidence type="ECO:0000256" key="2">
    <source>
        <dbReference type="ARBA" id="ARBA00022898"/>
    </source>
</evidence>
<dbReference type="PANTHER" id="PTHR46577:SF1">
    <property type="entry name" value="HTH-TYPE TRANSCRIPTIONAL REGULATORY PROTEIN GABR"/>
    <property type="match status" value="1"/>
</dbReference>
<organism evidence="7 8">
    <name type="scientific">Amphritea japonica ATCC BAA-1530</name>
    <dbReference type="NCBI Taxonomy" id="1278309"/>
    <lineage>
        <taxon>Bacteria</taxon>
        <taxon>Pseudomonadati</taxon>
        <taxon>Pseudomonadota</taxon>
        <taxon>Gammaproteobacteria</taxon>
        <taxon>Oceanospirillales</taxon>
        <taxon>Oceanospirillaceae</taxon>
        <taxon>Amphritea</taxon>
    </lineage>
</organism>
<dbReference type="InterPro" id="IPR015424">
    <property type="entry name" value="PyrdxlP-dep_Trfase"/>
</dbReference>
<evidence type="ECO:0000313" key="8">
    <source>
        <dbReference type="Proteomes" id="UP000595663"/>
    </source>
</evidence>
<name>A0A7R6PHQ0_9GAMM</name>
<dbReference type="AlphaFoldDB" id="A0A7R6PHQ0"/>
<dbReference type="SUPFAM" id="SSF46785">
    <property type="entry name" value="Winged helix' DNA-binding domain"/>
    <property type="match status" value="1"/>
</dbReference>
<dbReference type="Pfam" id="PF00392">
    <property type="entry name" value="GntR"/>
    <property type="match status" value="1"/>
</dbReference>
<dbReference type="InterPro" id="IPR036388">
    <property type="entry name" value="WH-like_DNA-bd_sf"/>
</dbReference>
<sequence>MIKTSHKQQPQTECFTPFLQQDKTQSPRYRALFNYIQQQILCGNLAAESRLPSSRELAELLKLSRNTIKQVYEMLQAEGYIETRQGDGSYISAQLSLNRKTKQKNLNPDLKPIRVSDKSELLQQIRPLYHQSNQHLLLPASPALEQFPWPEWQRSVSHAGKQMKFSSGRHLMGEPQLRQEIVSYLNTTRGVHCDMEQVMICSGSQQGMQLAFSMLINPGDKVLVEDPGFPGIDGAISTAGGVKVSVPIDRQGFRTDIALTETQDARLAFITPSRNFPMGYTLSLERRLQLLQWARQRGCCIIEDDYDSEFRFDGPPLTSLQGLDGEHSVIYSGTFSRILHPAIRLGYLVLPPALVPSFNQMRGFLDGGLSSLPQLALADFMSRGLFASHLRRMRKLYKARRQYLLQQVAKRFNGSLVWEPCDGGMHGVFLLPPDTDDKAIVEQANAVGLGLRPLSYYYDEQPALSGLVIGFSGYNEEQIDTGLNRLQPIVDRHLQ</sequence>
<dbReference type="CDD" id="cd00609">
    <property type="entry name" value="AAT_like"/>
    <property type="match status" value="1"/>
</dbReference>
<dbReference type="PRINTS" id="PR00035">
    <property type="entry name" value="HTHGNTR"/>
</dbReference>
<keyword evidence="8" id="KW-1185">Reference proteome</keyword>
<evidence type="ECO:0000256" key="4">
    <source>
        <dbReference type="ARBA" id="ARBA00023125"/>
    </source>
</evidence>
<dbReference type="InterPro" id="IPR015421">
    <property type="entry name" value="PyrdxlP-dep_Trfase_major"/>
</dbReference>
<evidence type="ECO:0000259" key="6">
    <source>
        <dbReference type="PROSITE" id="PS50949"/>
    </source>
</evidence>
<keyword evidence="4" id="KW-0238">DNA-binding</keyword>